<dbReference type="EMBL" id="SMBX01000002">
    <property type="protein sequence ID" value="TCV01699.1"/>
    <property type="molecule type" value="Genomic_DNA"/>
</dbReference>
<evidence type="ECO:0000256" key="3">
    <source>
        <dbReference type="ARBA" id="ARBA00013192"/>
    </source>
</evidence>
<evidence type="ECO:0000313" key="9">
    <source>
        <dbReference type="EMBL" id="TCV01699.1"/>
    </source>
</evidence>
<evidence type="ECO:0000313" key="10">
    <source>
        <dbReference type="Proteomes" id="UP000294692"/>
    </source>
</evidence>
<dbReference type="InterPro" id="IPR011051">
    <property type="entry name" value="RmlC_Cupin_sf"/>
</dbReference>
<reference evidence="9 10" key="1">
    <citation type="submission" date="2019-03" db="EMBL/GenBank/DDBJ databases">
        <title>Genomic Encyclopedia of Type Strains, Phase IV (KMG-IV): sequencing the most valuable type-strain genomes for metagenomic binning, comparative biology and taxonomic classification.</title>
        <authorList>
            <person name="Goeker M."/>
        </authorList>
    </citation>
    <scope>NUCLEOTIDE SEQUENCE [LARGE SCALE GENOMIC DNA]</scope>
    <source>
        <strain evidence="9 10">DSM 100048</strain>
    </source>
</reference>
<evidence type="ECO:0000256" key="6">
    <source>
        <dbReference type="ARBA" id="ARBA00033271"/>
    </source>
</evidence>
<dbReference type="InterPro" id="IPR014710">
    <property type="entry name" value="RmlC-like_jellyroll"/>
</dbReference>
<dbReference type="RefSeq" id="WP_132474437.1">
    <property type="nucleotide sequence ID" value="NZ_JBHRVM010000001.1"/>
</dbReference>
<evidence type="ECO:0000256" key="1">
    <source>
        <dbReference type="ARBA" id="ARBA00005181"/>
    </source>
</evidence>
<dbReference type="EC" id="4.2.1.108" evidence="3 8"/>
<evidence type="ECO:0000256" key="8">
    <source>
        <dbReference type="HAMAP-Rule" id="MF_01255"/>
    </source>
</evidence>
<organism evidence="9 10">
    <name type="scientific">Paracandidimonas soli</name>
    <dbReference type="NCBI Taxonomy" id="1917182"/>
    <lineage>
        <taxon>Bacteria</taxon>
        <taxon>Pseudomonadati</taxon>
        <taxon>Pseudomonadota</taxon>
        <taxon>Betaproteobacteria</taxon>
        <taxon>Burkholderiales</taxon>
        <taxon>Alcaligenaceae</taxon>
        <taxon>Paracandidimonas</taxon>
    </lineage>
</organism>
<dbReference type="OrthoDB" id="9801830at2"/>
<dbReference type="Gene3D" id="2.60.120.10">
    <property type="entry name" value="Jelly Rolls"/>
    <property type="match status" value="1"/>
</dbReference>
<gene>
    <name evidence="8" type="primary">ectC</name>
    <name evidence="9" type="ORF">EV686_102412</name>
</gene>
<dbReference type="AlphaFoldDB" id="A0A4R3VDM2"/>
<protein>
    <recommendedName>
        <fullName evidence="4 8">L-ectoine synthase</fullName>
        <ecNumber evidence="3 8">4.2.1.108</ecNumber>
    </recommendedName>
    <alternativeName>
        <fullName evidence="6 8">N-acetyldiaminobutyrate dehydratase</fullName>
    </alternativeName>
</protein>
<keyword evidence="5 8" id="KW-0456">Lyase</keyword>
<sequence>MIVRNVNDVIGTEHEVRTDNWVSRRVLLKKDGMGFSFHETVIFPGTETYIRYANHLEAVWCVEGDGEIETTADGKRYALGPGVVYALDQHDAHYLRGGAAPLRVICVFNPPLRGDEVHDADGIYPASIDTAEA</sequence>
<evidence type="ECO:0000256" key="7">
    <source>
        <dbReference type="ARBA" id="ARBA00048714"/>
    </source>
</evidence>
<comment type="caution">
    <text evidence="9">The sequence shown here is derived from an EMBL/GenBank/DDBJ whole genome shotgun (WGS) entry which is preliminary data.</text>
</comment>
<dbReference type="SUPFAM" id="SSF51182">
    <property type="entry name" value="RmlC-like cupins"/>
    <property type="match status" value="1"/>
</dbReference>
<name>A0A4R3VDM2_9BURK</name>
<dbReference type="PANTHER" id="PTHR39289">
    <property type="match status" value="1"/>
</dbReference>
<proteinExistence type="inferred from homology"/>
<comment type="pathway">
    <text evidence="1 8">Amine and polyamine biosynthesis; ectoine biosynthesis; L-ectoine from L-aspartate 4-semialdehyde: step 3/3.</text>
</comment>
<dbReference type="HAMAP" id="MF_01255">
    <property type="entry name" value="Ectoine_synth"/>
    <property type="match status" value="1"/>
</dbReference>
<dbReference type="NCBIfam" id="NF009806">
    <property type="entry name" value="PRK13290.1"/>
    <property type="match status" value="1"/>
</dbReference>
<evidence type="ECO:0000256" key="2">
    <source>
        <dbReference type="ARBA" id="ARBA00009637"/>
    </source>
</evidence>
<dbReference type="GO" id="GO:0019491">
    <property type="term" value="P:ectoine biosynthetic process"/>
    <property type="evidence" value="ECO:0007669"/>
    <property type="project" value="UniProtKB-UniRule"/>
</dbReference>
<dbReference type="UniPathway" id="UPA00067">
    <property type="reaction ID" value="UER00123"/>
</dbReference>
<comment type="catalytic activity">
    <reaction evidence="7 8">
        <text>(2S)-4-acetamido-2-aminobutanoate = L-ectoine + H2O</text>
        <dbReference type="Rhea" id="RHEA:17281"/>
        <dbReference type="ChEBI" id="CHEBI:15377"/>
        <dbReference type="ChEBI" id="CHEBI:58515"/>
        <dbReference type="ChEBI" id="CHEBI:58929"/>
        <dbReference type="EC" id="4.2.1.108"/>
    </reaction>
</comment>
<dbReference type="CDD" id="cd06978">
    <property type="entry name" value="cupin_EctC"/>
    <property type="match status" value="1"/>
</dbReference>
<evidence type="ECO:0000256" key="5">
    <source>
        <dbReference type="ARBA" id="ARBA00023239"/>
    </source>
</evidence>
<comment type="similarity">
    <text evidence="2 8">Belongs to the ectoine synthase family.</text>
</comment>
<dbReference type="Proteomes" id="UP000294692">
    <property type="component" value="Unassembled WGS sequence"/>
</dbReference>
<keyword evidence="10" id="KW-1185">Reference proteome</keyword>
<dbReference type="GO" id="GO:0033990">
    <property type="term" value="F:ectoine synthase activity"/>
    <property type="evidence" value="ECO:0007669"/>
    <property type="project" value="UniProtKB-EC"/>
</dbReference>
<accession>A0A4R3VDM2</accession>
<comment type="function">
    <text evidence="8">Catalyzes the circularization of gamma-N-acetyl-alpha,gamma-diaminobutyric acid (ADABA) to ectoine (1,4,5,6-tetrahydro-2-methyl-4-pyrimidine carboxylic acid), which is an excellent osmoprotectant.</text>
</comment>
<dbReference type="PANTHER" id="PTHR39289:SF1">
    <property type="entry name" value="L-ECTOINE SYNTHASE"/>
    <property type="match status" value="1"/>
</dbReference>
<dbReference type="Pfam" id="PF06339">
    <property type="entry name" value="Ectoine_synth"/>
    <property type="match status" value="1"/>
</dbReference>
<dbReference type="InterPro" id="IPR010462">
    <property type="entry name" value="Ectoine_synth"/>
</dbReference>
<evidence type="ECO:0000256" key="4">
    <source>
        <dbReference type="ARBA" id="ARBA00019707"/>
    </source>
</evidence>